<proteinExistence type="predicted"/>
<feature type="transmembrane region" description="Helical" evidence="1">
    <location>
        <begin position="37"/>
        <end position="56"/>
    </location>
</feature>
<dbReference type="AlphaFoldDB" id="A0A417YI11"/>
<keyword evidence="1" id="KW-0812">Transmembrane</keyword>
<reference evidence="2 3" key="1">
    <citation type="journal article" date="2007" name="Int. J. Syst. Evol. Microbiol.">
        <title>Oceanobacillus profundus sp. nov., isolated from a deep-sea sediment core.</title>
        <authorList>
            <person name="Kim Y.G."/>
            <person name="Choi D.H."/>
            <person name="Hyun S."/>
            <person name="Cho B.C."/>
        </authorList>
    </citation>
    <scope>NUCLEOTIDE SEQUENCE [LARGE SCALE GENOMIC DNA]</scope>
    <source>
        <strain evidence="2 3">DSM 18246</strain>
    </source>
</reference>
<dbReference type="RefSeq" id="WP_095312145.1">
    <property type="nucleotide sequence ID" value="NZ_JAMAWL010000013.1"/>
</dbReference>
<comment type="caution">
    <text evidence="2">The sequence shown here is derived from an EMBL/GenBank/DDBJ whole genome shotgun (WGS) entry which is preliminary data.</text>
</comment>
<name>A0A417YI11_9BACI</name>
<organism evidence="2 3">
    <name type="scientific">Oceanobacillus profundus</name>
    <dbReference type="NCBI Taxonomy" id="372463"/>
    <lineage>
        <taxon>Bacteria</taxon>
        <taxon>Bacillati</taxon>
        <taxon>Bacillota</taxon>
        <taxon>Bacilli</taxon>
        <taxon>Bacillales</taxon>
        <taxon>Bacillaceae</taxon>
        <taxon>Oceanobacillus</taxon>
    </lineage>
</organism>
<evidence type="ECO:0000313" key="3">
    <source>
        <dbReference type="Proteomes" id="UP000285456"/>
    </source>
</evidence>
<evidence type="ECO:0000256" key="1">
    <source>
        <dbReference type="SAM" id="Phobius"/>
    </source>
</evidence>
<feature type="transmembrane region" description="Helical" evidence="1">
    <location>
        <begin position="6"/>
        <end position="25"/>
    </location>
</feature>
<sequence>MSIISMLLPLIIFVFIILVIAVAAGKLSKLFTAKRGYWMLFGYSLLLIISVGVYYFSAVSEEEGVQSKDFDMNRDDLYNVLYDGAPIESYQKYLEKEWEFPYEGDTLYFDYLGDDMNTINVAVERYDGNSIEASFYQTPIYVNGENVREYMNPIDLQLYSDQLVIELAESRELRFSSFAKEFPMQQFREGNDDMWSGYEIEWGTQLLYLRIPNGIKTSSNYDIYIEYVSE</sequence>
<accession>A0A417YI11</accession>
<evidence type="ECO:0000313" key="2">
    <source>
        <dbReference type="EMBL" id="RHW32594.1"/>
    </source>
</evidence>
<dbReference type="OrthoDB" id="2718174at2"/>
<keyword evidence="3" id="KW-1185">Reference proteome</keyword>
<dbReference type="Proteomes" id="UP000285456">
    <property type="component" value="Unassembled WGS sequence"/>
</dbReference>
<protein>
    <submittedName>
        <fullName evidence="2">Uncharacterized protein</fullName>
    </submittedName>
</protein>
<keyword evidence="1" id="KW-1133">Transmembrane helix</keyword>
<keyword evidence="1" id="KW-0472">Membrane</keyword>
<gene>
    <name evidence="2" type="ORF">D1B32_09695</name>
</gene>
<dbReference type="EMBL" id="QWEH01000005">
    <property type="protein sequence ID" value="RHW32594.1"/>
    <property type="molecule type" value="Genomic_DNA"/>
</dbReference>